<keyword evidence="3" id="KW-0808">Transferase</keyword>
<dbReference type="InterPro" id="IPR046819">
    <property type="entry name" value="MmeI_hel"/>
</dbReference>
<feature type="domain" description="MmeI-like DNA-methyltransferase" evidence="7">
    <location>
        <begin position="394"/>
        <end position="485"/>
    </location>
</feature>
<dbReference type="SUPFAM" id="SSF53335">
    <property type="entry name" value="S-adenosyl-L-methionine-dependent methyltransferases"/>
    <property type="match status" value="1"/>
</dbReference>
<dbReference type="Gene3D" id="3.40.50.150">
    <property type="entry name" value="Vaccinia Virus protein VP39"/>
    <property type="match status" value="1"/>
</dbReference>
<dbReference type="Proteomes" id="UP000596827">
    <property type="component" value="Unassembled WGS sequence"/>
</dbReference>
<dbReference type="PANTHER" id="PTHR33841:SF1">
    <property type="entry name" value="DNA METHYLTRANSFERASE A"/>
    <property type="match status" value="1"/>
</dbReference>
<sequence length="539" mass="59850">MNTSGSELATPAGEAPAPIAAEVVDFIRQWSASGKSFRLSERAGAQPHFIGLCRILGVDPPEDADSYCFERGHNSASGRVRFADVWKQGCFAWEYKRPGGDLREALEQLMQYTLPLDNPPLLIVCDRLRFEIHTHFTGFPSTTIEFSADDLRDARVRQKLRAVFTDPYSFQPAQSSKQVTESAATAFASIAESLRSSGAKPQVVAHFLSQCVFCYFAEDIGLLPKNVYKRMLLKRSEGKALQKGLQGLFDAMRLGGAFGADDIAWFNGGLFNRIEVPSLPAACVDTLAEVASLNWSAIDASIFGTLFERGLDPAKRGQLGAFYTDPSIIWKIIDPVIRRPLIHEWNVAKTQISTLLSTRDYLRVRAKGISSKTEALRKRHSGLQARANKADRDAKAVFSLFLERLKNFTVLDPACGSGNFLYLALKVLKDIERQVNIEAEMLGLQPQLPVTGPHNVRGIEINEYAAELARMTIWIGELQWRKQNGYGWKLNPVLEPLDQIECRDALLSESSGHVAPAQWPEPPRVSWRPVGVSQTEAVC</sequence>
<dbReference type="Pfam" id="PF20464">
    <property type="entry name" value="MmeI_N"/>
    <property type="match status" value="1"/>
</dbReference>
<dbReference type="PANTHER" id="PTHR33841">
    <property type="entry name" value="DNA METHYLTRANSFERASE YEEA-RELATED"/>
    <property type="match status" value="1"/>
</dbReference>
<keyword evidence="9" id="KW-1185">Reference proteome</keyword>
<evidence type="ECO:0000256" key="4">
    <source>
        <dbReference type="ARBA" id="ARBA00047942"/>
    </source>
</evidence>
<dbReference type="Pfam" id="PF20465">
    <property type="entry name" value="MmeI_hel"/>
    <property type="match status" value="1"/>
</dbReference>
<dbReference type="InterPro" id="IPR046817">
    <property type="entry name" value="MmeI_N"/>
</dbReference>
<evidence type="ECO:0000313" key="8">
    <source>
        <dbReference type="EMBL" id="MBC5764583.1"/>
    </source>
</evidence>
<keyword evidence="2 8" id="KW-0489">Methyltransferase</keyword>
<dbReference type="AlphaFoldDB" id="A0A923M673"/>
<dbReference type="EC" id="2.1.1.72" evidence="1"/>
<proteinExistence type="predicted"/>
<dbReference type="InterPro" id="IPR046816">
    <property type="entry name" value="MmeI_Mtase"/>
</dbReference>
<evidence type="ECO:0000256" key="3">
    <source>
        <dbReference type="ARBA" id="ARBA00022679"/>
    </source>
</evidence>
<reference evidence="8" key="1">
    <citation type="submission" date="2020-08" db="EMBL/GenBank/DDBJ databases">
        <title>Ramlibacter sp. GTP1 16S ribosomal RNA gene genome sequencing and assembly.</title>
        <authorList>
            <person name="Kang M."/>
        </authorList>
    </citation>
    <scope>NUCLEOTIDE SEQUENCE</scope>
    <source>
        <strain evidence="8">GTP1</strain>
    </source>
</reference>
<dbReference type="GO" id="GO:0009007">
    <property type="term" value="F:site-specific DNA-methyltransferase (adenine-specific) activity"/>
    <property type="evidence" value="ECO:0007669"/>
    <property type="project" value="UniProtKB-EC"/>
</dbReference>
<evidence type="ECO:0000313" key="9">
    <source>
        <dbReference type="Proteomes" id="UP000596827"/>
    </source>
</evidence>
<dbReference type="Pfam" id="PF20473">
    <property type="entry name" value="MmeI_Mtase"/>
    <property type="match status" value="1"/>
</dbReference>
<comment type="caution">
    <text evidence="8">The sequence shown here is derived from an EMBL/GenBank/DDBJ whole genome shotgun (WGS) entry which is preliminary data.</text>
</comment>
<evidence type="ECO:0000256" key="2">
    <source>
        <dbReference type="ARBA" id="ARBA00022603"/>
    </source>
</evidence>
<comment type="catalytic activity">
    <reaction evidence="4">
        <text>a 2'-deoxyadenosine in DNA + S-adenosyl-L-methionine = an N(6)-methyl-2'-deoxyadenosine in DNA + S-adenosyl-L-homocysteine + H(+)</text>
        <dbReference type="Rhea" id="RHEA:15197"/>
        <dbReference type="Rhea" id="RHEA-COMP:12418"/>
        <dbReference type="Rhea" id="RHEA-COMP:12419"/>
        <dbReference type="ChEBI" id="CHEBI:15378"/>
        <dbReference type="ChEBI" id="CHEBI:57856"/>
        <dbReference type="ChEBI" id="CHEBI:59789"/>
        <dbReference type="ChEBI" id="CHEBI:90615"/>
        <dbReference type="ChEBI" id="CHEBI:90616"/>
        <dbReference type="EC" id="2.1.1.72"/>
    </reaction>
</comment>
<feature type="domain" description="MmeI-like N-terminal" evidence="5">
    <location>
        <begin position="25"/>
        <end position="196"/>
    </location>
</feature>
<organism evidence="8 9">
    <name type="scientific">Ramlibacter albus</name>
    <dbReference type="NCBI Taxonomy" id="2079448"/>
    <lineage>
        <taxon>Bacteria</taxon>
        <taxon>Pseudomonadati</taxon>
        <taxon>Pseudomonadota</taxon>
        <taxon>Betaproteobacteria</taxon>
        <taxon>Burkholderiales</taxon>
        <taxon>Comamonadaceae</taxon>
        <taxon>Ramlibacter</taxon>
    </lineage>
</organism>
<feature type="domain" description="MmeI-like helicase spacer" evidence="6">
    <location>
        <begin position="204"/>
        <end position="271"/>
    </location>
</feature>
<protein>
    <recommendedName>
        <fullName evidence="1">site-specific DNA-methyltransferase (adenine-specific)</fullName>
        <ecNumber evidence="1">2.1.1.72</ecNumber>
    </recommendedName>
</protein>
<accession>A0A923M673</accession>
<dbReference type="GO" id="GO:0032259">
    <property type="term" value="P:methylation"/>
    <property type="evidence" value="ECO:0007669"/>
    <property type="project" value="UniProtKB-KW"/>
</dbReference>
<evidence type="ECO:0000259" key="5">
    <source>
        <dbReference type="Pfam" id="PF20464"/>
    </source>
</evidence>
<dbReference type="RefSeq" id="WP_187081042.1">
    <property type="nucleotide sequence ID" value="NZ_JACORU010000002.1"/>
</dbReference>
<evidence type="ECO:0000259" key="7">
    <source>
        <dbReference type="Pfam" id="PF20473"/>
    </source>
</evidence>
<evidence type="ECO:0000259" key="6">
    <source>
        <dbReference type="Pfam" id="PF20465"/>
    </source>
</evidence>
<gene>
    <name evidence="8" type="ORF">H8R02_08995</name>
</gene>
<dbReference type="InterPro" id="IPR050953">
    <property type="entry name" value="N4_N6_ade-DNA_methylase"/>
</dbReference>
<dbReference type="EMBL" id="JACORU010000002">
    <property type="protein sequence ID" value="MBC5764583.1"/>
    <property type="molecule type" value="Genomic_DNA"/>
</dbReference>
<name>A0A923M673_9BURK</name>
<evidence type="ECO:0000256" key="1">
    <source>
        <dbReference type="ARBA" id="ARBA00011900"/>
    </source>
</evidence>
<dbReference type="InterPro" id="IPR029063">
    <property type="entry name" value="SAM-dependent_MTases_sf"/>
</dbReference>